<evidence type="ECO:0000256" key="1">
    <source>
        <dbReference type="ARBA" id="ARBA00004651"/>
    </source>
</evidence>
<keyword evidence="5 10" id="KW-0812">Transmembrane</keyword>
<proteinExistence type="predicted"/>
<feature type="transmembrane region" description="Helical" evidence="10">
    <location>
        <begin position="33"/>
        <end position="55"/>
    </location>
</feature>
<dbReference type="RefSeq" id="WP_191829457.1">
    <property type="nucleotide sequence ID" value="NZ_JACYHB010000010.1"/>
</dbReference>
<protein>
    <recommendedName>
        <fullName evidence="8">Autoinducer 2 import system permease protein LsrD</fullName>
    </recommendedName>
</protein>
<name>A0A927J0Y8_9MICO</name>
<dbReference type="Proteomes" id="UP000610846">
    <property type="component" value="Unassembled WGS sequence"/>
</dbReference>
<comment type="subcellular location">
    <subcellularLocation>
        <location evidence="1">Cell membrane</location>
        <topology evidence="1">Multi-pass membrane protein</topology>
    </subcellularLocation>
</comment>
<feature type="transmembrane region" description="Helical" evidence="10">
    <location>
        <begin position="138"/>
        <end position="156"/>
    </location>
</feature>
<organism evidence="11 12">
    <name type="scientific">Cellulosimicrobium arenosum</name>
    <dbReference type="NCBI Taxonomy" id="2708133"/>
    <lineage>
        <taxon>Bacteria</taxon>
        <taxon>Bacillati</taxon>
        <taxon>Actinomycetota</taxon>
        <taxon>Actinomycetes</taxon>
        <taxon>Micrococcales</taxon>
        <taxon>Promicromonosporaceae</taxon>
        <taxon>Cellulosimicrobium</taxon>
    </lineage>
</organism>
<evidence type="ECO:0000256" key="3">
    <source>
        <dbReference type="ARBA" id="ARBA00022475"/>
    </source>
</evidence>
<dbReference type="GO" id="GO:0005886">
    <property type="term" value="C:plasma membrane"/>
    <property type="evidence" value="ECO:0007669"/>
    <property type="project" value="UniProtKB-SubCell"/>
</dbReference>
<evidence type="ECO:0000256" key="9">
    <source>
        <dbReference type="SAM" id="MobiDB-lite"/>
    </source>
</evidence>
<gene>
    <name evidence="11" type="ORF">IF651_12455</name>
</gene>
<dbReference type="AlphaFoldDB" id="A0A927J0Y8"/>
<keyword evidence="12" id="KW-1185">Reference proteome</keyword>
<dbReference type="Pfam" id="PF02653">
    <property type="entry name" value="BPD_transp_2"/>
    <property type="match status" value="1"/>
</dbReference>
<feature type="transmembrane region" description="Helical" evidence="10">
    <location>
        <begin position="312"/>
        <end position="331"/>
    </location>
</feature>
<keyword evidence="7 10" id="KW-0472">Membrane</keyword>
<keyword evidence="6 10" id="KW-1133">Transmembrane helix</keyword>
<keyword evidence="4" id="KW-0997">Cell inner membrane</keyword>
<accession>A0A927J0Y8</accession>
<evidence type="ECO:0000256" key="4">
    <source>
        <dbReference type="ARBA" id="ARBA00022519"/>
    </source>
</evidence>
<dbReference type="EMBL" id="JACYHB010000010">
    <property type="protein sequence ID" value="MBD8079867.1"/>
    <property type="molecule type" value="Genomic_DNA"/>
</dbReference>
<sequence length="353" mass="36589">MTSPDLTTAPTPPASDPSRPGRRLDFGSFWDTWGITSVLVLLVLVAVATTPDFLAISNLQSILRESAYLGIVACAMTVLIINGAFDLSVGGQLALVSVLTLFAYGVGGTGLAVVTALAAGTACGMVNGFLVTALRVPPFVATLGMLFVFRGIAYLLTQNGPATLPYTEVDSPFAQIGSLNLALVPFPFVLMVVVFGLAYVLLRRTPTGRRIVAFGSSPVAARFSGVSAARIRFVVFALVGLAVGIATLTYITRVWTADGAAQDGFELSVITAAVLGGASLQGGRGSLVGTFSAVLLVTVLNDVLVAHGVDASYQNIILGTVLIIALAIDGLRTRFAGVNLLRRSFGPRTPKAA</sequence>
<feature type="transmembrane region" description="Helical" evidence="10">
    <location>
        <begin position="176"/>
        <end position="202"/>
    </location>
</feature>
<evidence type="ECO:0000256" key="2">
    <source>
        <dbReference type="ARBA" id="ARBA00022448"/>
    </source>
</evidence>
<dbReference type="GO" id="GO:0022857">
    <property type="term" value="F:transmembrane transporter activity"/>
    <property type="evidence" value="ECO:0007669"/>
    <property type="project" value="InterPro"/>
</dbReference>
<reference evidence="11" key="2">
    <citation type="submission" date="2020-09" db="EMBL/GenBank/DDBJ databases">
        <authorList>
            <person name="Yu Y."/>
        </authorList>
    </citation>
    <scope>NUCLEOTIDE SEQUENCE</scope>
    <source>
        <strain evidence="11">KCTC 49039</strain>
    </source>
</reference>
<dbReference type="PANTHER" id="PTHR32196">
    <property type="entry name" value="ABC TRANSPORTER PERMEASE PROTEIN YPHD-RELATED-RELATED"/>
    <property type="match status" value="1"/>
</dbReference>
<feature type="transmembrane region" description="Helical" evidence="10">
    <location>
        <begin position="231"/>
        <end position="252"/>
    </location>
</feature>
<evidence type="ECO:0000256" key="6">
    <source>
        <dbReference type="ARBA" id="ARBA00022989"/>
    </source>
</evidence>
<feature type="region of interest" description="Disordered" evidence="9">
    <location>
        <begin position="1"/>
        <end position="20"/>
    </location>
</feature>
<keyword evidence="3" id="KW-1003">Cell membrane</keyword>
<evidence type="ECO:0000256" key="10">
    <source>
        <dbReference type="SAM" id="Phobius"/>
    </source>
</evidence>
<comment type="caution">
    <text evidence="11">The sequence shown here is derived from an EMBL/GenBank/DDBJ whole genome shotgun (WGS) entry which is preliminary data.</text>
</comment>
<evidence type="ECO:0000256" key="7">
    <source>
        <dbReference type="ARBA" id="ARBA00023136"/>
    </source>
</evidence>
<feature type="transmembrane region" description="Helical" evidence="10">
    <location>
        <begin position="101"/>
        <end position="126"/>
    </location>
</feature>
<feature type="transmembrane region" description="Helical" evidence="10">
    <location>
        <begin position="287"/>
        <end position="306"/>
    </location>
</feature>
<evidence type="ECO:0000256" key="8">
    <source>
        <dbReference type="ARBA" id="ARBA00039381"/>
    </source>
</evidence>
<dbReference type="InterPro" id="IPR001851">
    <property type="entry name" value="ABC_transp_permease"/>
</dbReference>
<dbReference type="PANTHER" id="PTHR32196:SF71">
    <property type="entry name" value="AUTOINDUCER 2 IMPORT SYSTEM PERMEASE PROTEIN LSRD"/>
    <property type="match status" value="1"/>
</dbReference>
<evidence type="ECO:0000313" key="11">
    <source>
        <dbReference type="EMBL" id="MBD8079867.1"/>
    </source>
</evidence>
<reference evidence="11" key="1">
    <citation type="journal article" date="2018" name="Curr. Microbiol.">
        <title>Cellulosimicrobium arenosum sp. nov., Isolated from Marine Sediment Sand.</title>
        <authorList>
            <person name="Oh M."/>
            <person name="Kim J.H."/>
            <person name="Yoon J.H."/>
            <person name="Schumann P."/>
            <person name="Kim W."/>
        </authorList>
    </citation>
    <scope>NUCLEOTIDE SEQUENCE</scope>
    <source>
        <strain evidence="11">KCTC 49039</strain>
    </source>
</reference>
<evidence type="ECO:0000313" key="12">
    <source>
        <dbReference type="Proteomes" id="UP000610846"/>
    </source>
</evidence>
<dbReference type="CDD" id="cd06579">
    <property type="entry name" value="TM_PBP1_transp_AraH_like"/>
    <property type="match status" value="1"/>
</dbReference>
<evidence type="ECO:0000256" key="5">
    <source>
        <dbReference type="ARBA" id="ARBA00022692"/>
    </source>
</evidence>
<feature type="transmembrane region" description="Helical" evidence="10">
    <location>
        <begin position="67"/>
        <end position="89"/>
    </location>
</feature>
<keyword evidence="2" id="KW-0813">Transport</keyword>